<dbReference type="EC" id="2.4.2.31" evidence="6"/>
<dbReference type="SUPFAM" id="SSF56399">
    <property type="entry name" value="ADP-ribosylation"/>
    <property type="match status" value="1"/>
</dbReference>
<evidence type="ECO:0000313" key="11">
    <source>
        <dbReference type="Proteomes" id="UP000663852"/>
    </source>
</evidence>
<comment type="catalytic activity">
    <reaction evidence="5 6">
        <text>L-arginyl-[protein] + NAD(+) = N(omega)-(ADP-D-ribosyl)-L-arginyl-[protein] + nicotinamide + H(+)</text>
        <dbReference type="Rhea" id="RHEA:19149"/>
        <dbReference type="Rhea" id="RHEA-COMP:10532"/>
        <dbReference type="Rhea" id="RHEA-COMP:15087"/>
        <dbReference type="ChEBI" id="CHEBI:15378"/>
        <dbReference type="ChEBI" id="CHEBI:17154"/>
        <dbReference type="ChEBI" id="CHEBI:29965"/>
        <dbReference type="ChEBI" id="CHEBI:57540"/>
        <dbReference type="ChEBI" id="CHEBI:142554"/>
        <dbReference type="EC" id="2.4.2.31"/>
    </reaction>
</comment>
<dbReference type="InterPro" id="IPR000768">
    <property type="entry name" value="ART"/>
</dbReference>
<dbReference type="Pfam" id="PF02825">
    <property type="entry name" value="WWE"/>
    <property type="match status" value="1"/>
</dbReference>
<comment type="caution">
    <text evidence="9">The sequence shown here is derived from an EMBL/GenBank/DDBJ whole genome shotgun (WGS) entry which is preliminary data.</text>
</comment>
<dbReference type="AlphaFoldDB" id="A0A814EVJ0"/>
<dbReference type="InterPro" id="IPR037197">
    <property type="entry name" value="WWE_dom_sf"/>
</dbReference>
<dbReference type="GO" id="GO:0016779">
    <property type="term" value="F:nucleotidyltransferase activity"/>
    <property type="evidence" value="ECO:0007669"/>
    <property type="project" value="UniProtKB-KW"/>
</dbReference>
<dbReference type="Gene3D" id="3.90.176.10">
    <property type="entry name" value="Toxin ADP-ribosyltransferase, Chain A, domain 1"/>
    <property type="match status" value="1"/>
</dbReference>
<evidence type="ECO:0000256" key="6">
    <source>
        <dbReference type="RuleBase" id="RU361228"/>
    </source>
</evidence>
<feature type="domain" description="WWE" evidence="7">
    <location>
        <begin position="1"/>
        <end position="83"/>
    </location>
</feature>
<keyword evidence="10" id="KW-1185">Reference proteome</keyword>
<comment type="similarity">
    <text evidence="1 6">Belongs to the Arg-specific ADP-ribosyltransferase family.</text>
</comment>
<dbReference type="SUPFAM" id="SSF117839">
    <property type="entry name" value="WWE domain"/>
    <property type="match status" value="1"/>
</dbReference>
<dbReference type="GO" id="GO:0106274">
    <property type="term" value="F:NAD+-protein-arginine ADP-ribosyltransferase activity"/>
    <property type="evidence" value="ECO:0007669"/>
    <property type="project" value="UniProtKB-EC"/>
</dbReference>
<gene>
    <name evidence="9" type="ORF">EDS130_LOCUS13685</name>
    <name evidence="8" type="ORF">XAT740_LOCUS7244</name>
</gene>
<keyword evidence="2 6" id="KW-0328">Glycosyltransferase</keyword>
<accession>A0A814EVJ0</accession>
<dbReference type="Proteomes" id="UP000663852">
    <property type="component" value="Unassembled WGS sequence"/>
</dbReference>
<dbReference type="EMBL" id="CAJNOR010000342">
    <property type="protein sequence ID" value="CAF0885789.1"/>
    <property type="molecule type" value="Genomic_DNA"/>
</dbReference>
<dbReference type="Pfam" id="PF01129">
    <property type="entry name" value="ART"/>
    <property type="match status" value="1"/>
</dbReference>
<dbReference type="PROSITE" id="PS50918">
    <property type="entry name" value="WWE"/>
    <property type="match status" value="1"/>
</dbReference>
<evidence type="ECO:0000256" key="3">
    <source>
        <dbReference type="ARBA" id="ARBA00022679"/>
    </source>
</evidence>
<evidence type="ECO:0000256" key="4">
    <source>
        <dbReference type="ARBA" id="ARBA00022695"/>
    </source>
</evidence>
<evidence type="ECO:0000256" key="2">
    <source>
        <dbReference type="ARBA" id="ARBA00022676"/>
    </source>
</evidence>
<keyword evidence="6" id="KW-0521">NADP</keyword>
<dbReference type="InterPro" id="IPR004170">
    <property type="entry name" value="WWE_dom"/>
</dbReference>
<evidence type="ECO:0000256" key="5">
    <source>
        <dbReference type="ARBA" id="ARBA00047597"/>
    </source>
</evidence>
<keyword evidence="3 6" id="KW-0808">Transferase</keyword>
<reference evidence="9" key="1">
    <citation type="submission" date="2021-02" db="EMBL/GenBank/DDBJ databases">
        <authorList>
            <person name="Nowell W R."/>
        </authorList>
    </citation>
    <scope>NUCLEOTIDE SEQUENCE</scope>
</reference>
<dbReference type="Proteomes" id="UP000663828">
    <property type="component" value="Unassembled WGS sequence"/>
</dbReference>
<evidence type="ECO:0000256" key="1">
    <source>
        <dbReference type="ARBA" id="ARBA00009558"/>
    </source>
</evidence>
<evidence type="ECO:0000313" key="9">
    <source>
        <dbReference type="EMBL" id="CAF0977366.1"/>
    </source>
</evidence>
<evidence type="ECO:0000259" key="7">
    <source>
        <dbReference type="PROSITE" id="PS50918"/>
    </source>
</evidence>
<protein>
    <recommendedName>
        <fullName evidence="6">NAD(P)(+)--arginine ADP-ribosyltransferase</fullName>
        <ecNumber evidence="6">2.4.2.31</ecNumber>
    </recommendedName>
    <alternativeName>
        <fullName evidence="6">Mono(ADP-ribosyl)transferase</fullName>
    </alternativeName>
</protein>
<name>A0A814EVJ0_ADIRI</name>
<dbReference type="EMBL" id="CAJNOJ010000055">
    <property type="protein sequence ID" value="CAF0977366.1"/>
    <property type="molecule type" value="Genomic_DNA"/>
</dbReference>
<dbReference type="Gene3D" id="3.30.720.50">
    <property type="match status" value="1"/>
</dbReference>
<evidence type="ECO:0000313" key="10">
    <source>
        <dbReference type="Proteomes" id="UP000663828"/>
    </source>
</evidence>
<evidence type="ECO:0000313" key="8">
    <source>
        <dbReference type="EMBL" id="CAF0885789.1"/>
    </source>
</evidence>
<dbReference type="OrthoDB" id="423533at2759"/>
<proteinExistence type="inferred from homology"/>
<dbReference type="PROSITE" id="PS51996">
    <property type="entry name" value="TR_MART"/>
    <property type="match status" value="1"/>
</dbReference>
<sequence>MASSTTSVSSRLNIQWFWKTTGNPYKNSDSDDWRAYSDIETRMIEEAYARREPEALLDDYHINFKHLVQISNDDMKSQRPVKRVVNECEQTSLRDQRFMPNPISPSTPFSDVRCGNFVRAVRQHFNFDQLRLNDDAERRFLVQKAAEGFIIEGKKVSKQKEAQWMAQHLLNVINGSREEVWECCVRLYCLESFIYVKMNEWMRLIDEEEQEQLWKSKISTFGPFACLLFVPSGGDKYKKLYVYRGANLSEKLIEHYRQKSLDKDERFIFPAFTSTSRNRRKAEQFGNVLFIIEISEYDGYDVAAYSNYDEEEQLIKPAFSFYIRSCEFDHKTNKWIILLKSHLSL</sequence>
<keyword evidence="4" id="KW-0548">Nucleotidyltransferase</keyword>
<keyword evidence="6" id="KW-0520">NAD</keyword>
<organism evidence="9 11">
    <name type="scientific">Adineta ricciae</name>
    <name type="common">Rotifer</name>
    <dbReference type="NCBI Taxonomy" id="249248"/>
    <lineage>
        <taxon>Eukaryota</taxon>
        <taxon>Metazoa</taxon>
        <taxon>Spiralia</taxon>
        <taxon>Gnathifera</taxon>
        <taxon>Rotifera</taxon>
        <taxon>Eurotatoria</taxon>
        <taxon>Bdelloidea</taxon>
        <taxon>Adinetida</taxon>
        <taxon>Adinetidae</taxon>
        <taxon>Adineta</taxon>
    </lineage>
</organism>